<dbReference type="OrthoDB" id="9805905at2"/>
<dbReference type="CDD" id="cd18870">
    <property type="entry name" value="NUDIX_AcylCoAdiphos_Nudt19"/>
    <property type="match status" value="1"/>
</dbReference>
<dbReference type="EMBL" id="LPUX01000053">
    <property type="protein sequence ID" value="OAP40435.1"/>
    <property type="molecule type" value="Genomic_DNA"/>
</dbReference>
<dbReference type="GO" id="GO:0016818">
    <property type="term" value="F:hydrolase activity, acting on acid anhydrides, in phosphorus-containing anhydrides"/>
    <property type="evidence" value="ECO:0007669"/>
    <property type="project" value="InterPro"/>
</dbReference>
<evidence type="ECO:0000256" key="6">
    <source>
        <dbReference type="ARBA" id="ARBA00023211"/>
    </source>
</evidence>
<sequence length="238" mass="26588">MRPDRGSGGPAQSQAGAPRHQPLRPRDAASIMLLDRSGKRVRVLMGKRHSAHAFMPDLYVFPGGRRDPTDHRLGFSGDLNPTVLRALKASEGRPISDGRARALALAAARELFEEAGVCLGTEHHRSRAPLPFLPDLTNLRYMARAITPPGQSRRFDTRFFAVFADEVEIDPSKVLESRELQDLQWIDVNDFSSLQVPEITAIILSDLRSGLESDPSLPPERAIPFYFTRRGRFLRTLL</sequence>
<dbReference type="Proteomes" id="UP000094025">
    <property type="component" value="Unassembled WGS sequence"/>
</dbReference>
<accession>A0A178Y130</accession>
<keyword evidence="3" id="KW-0479">Metal-binding</keyword>
<evidence type="ECO:0000259" key="8">
    <source>
        <dbReference type="PROSITE" id="PS51462"/>
    </source>
</evidence>
<keyword evidence="5" id="KW-0460">Magnesium</keyword>
<feature type="region of interest" description="Disordered" evidence="7">
    <location>
        <begin position="1"/>
        <end position="26"/>
    </location>
</feature>
<dbReference type="PANTHER" id="PTHR12318">
    <property type="entry name" value="TESTOSTERONE-REGULATED PROTEIN RP2"/>
    <property type="match status" value="1"/>
</dbReference>
<feature type="compositionally biased region" description="Low complexity" evidence="7">
    <location>
        <begin position="10"/>
        <end position="19"/>
    </location>
</feature>
<evidence type="ECO:0000256" key="1">
    <source>
        <dbReference type="ARBA" id="ARBA00001936"/>
    </source>
</evidence>
<evidence type="ECO:0000256" key="3">
    <source>
        <dbReference type="ARBA" id="ARBA00022723"/>
    </source>
</evidence>
<reference evidence="9 10" key="1">
    <citation type="journal article" date="2016" name="Int. J. Syst. Evol. Microbiol.">
        <title>Ensifer glycinis sp. nov., an novel rhizobial species associated with Glycine spp.</title>
        <authorList>
            <person name="Yan H."/>
            <person name="Yan J."/>
            <person name="Sui X.H."/>
            <person name="Wang E.T."/>
            <person name="Chen W.X."/>
            <person name="Zhang X.X."/>
            <person name="Chen W.F."/>
        </authorList>
    </citation>
    <scope>NUCLEOTIDE SEQUENCE [LARGE SCALE GENOMIC DNA]</scope>
    <source>
        <strain evidence="9 10">CCBAU 23380</strain>
    </source>
</reference>
<protein>
    <submittedName>
        <fullName evidence="9">Hydrolase</fullName>
    </submittedName>
</protein>
<evidence type="ECO:0000313" key="9">
    <source>
        <dbReference type="EMBL" id="OAP40435.1"/>
    </source>
</evidence>
<organism evidence="9 10">
    <name type="scientific">Sinorhizobium glycinis</name>
    <dbReference type="NCBI Taxonomy" id="1472378"/>
    <lineage>
        <taxon>Bacteria</taxon>
        <taxon>Pseudomonadati</taxon>
        <taxon>Pseudomonadota</taxon>
        <taxon>Alphaproteobacteria</taxon>
        <taxon>Hyphomicrobiales</taxon>
        <taxon>Rhizobiaceae</taxon>
        <taxon>Sinorhizobium/Ensifer group</taxon>
        <taxon>Sinorhizobium</taxon>
    </lineage>
</organism>
<evidence type="ECO:0000256" key="4">
    <source>
        <dbReference type="ARBA" id="ARBA00022801"/>
    </source>
</evidence>
<evidence type="ECO:0000256" key="5">
    <source>
        <dbReference type="ARBA" id="ARBA00022842"/>
    </source>
</evidence>
<dbReference type="AlphaFoldDB" id="A0A178Y130"/>
<name>A0A178Y130_9HYPH</name>
<comment type="caution">
    <text evidence="9">The sequence shown here is derived from an EMBL/GenBank/DDBJ whole genome shotgun (WGS) entry which is preliminary data.</text>
</comment>
<keyword evidence="4 9" id="KW-0378">Hydrolase</keyword>
<proteinExistence type="predicted"/>
<keyword evidence="6" id="KW-0464">Manganese</keyword>
<dbReference type="STRING" id="1472378.AU381_00535"/>
<dbReference type="PANTHER" id="PTHR12318:SF0">
    <property type="entry name" value="ACYL-COENZYME A DIPHOSPHATASE NUDT19"/>
    <property type="match status" value="1"/>
</dbReference>
<dbReference type="GO" id="GO:0046872">
    <property type="term" value="F:metal ion binding"/>
    <property type="evidence" value="ECO:0007669"/>
    <property type="project" value="UniProtKB-KW"/>
</dbReference>
<comment type="cofactor">
    <cofactor evidence="1">
        <name>Mn(2+)</name>
        <dbReference type="ChEBI" id="CHEBI:29035"/>
    </cofactor>
</comment>
<dbReference type="InterPro" id="IPR039121">
    <property type="entry name" value="NUDT19"/>
</dbReference>
<dbReference type="InterPro" id="IPR000086">
    <property type="entry name" value="NUDIX_hydrolase_dom"/>
</dbReference>
<dbReference type="Gene3D" id="3.90.79.10">
    <property type="entry name" value="Nucleoside Triphosphate Pyrophosphohydrolase"/>
    <property type="match status" value="2"/>
</dbReference>
<dbReference type="RefSeq" id="WP_064240754.1">
    <property type="nucleotide sequence ID" value="NZ_LPUX01000053.1"/>
</dbReference>
<evidence type="ECO:0000256" key="2">
    <source>
        <dbReference type="ARBA" id="ARBA00001946"/>
    </source>
</evidence>
<dbReference type="PROSITE" id="PS51462">
    <property type="entry name" value="NUDIX"/>
    <property type="match status" value="1"/>
</dbReference>
<dbReference type="SUPFAM" id="SSF55811">
    <property type="entry name" value="Nudix"/>
    <property type="match status" value="1"/>
</dbReference>
<evidence type="ECO:0000256" key="7">
    <source>
        <dbReference type="SAM" id="MobiDB-lite"/>
    </source>
</evidence>
<comment type="cofactor">
    <cofactor evidence="2">
        <name>Mg(2+)</name>
        <dbReference type="ChEBI" id="CHEBI:18420"/>
    </cofactor>
</comment>
<keyword evidence="10" id="KW-1185">Reference proteome</keyword>
<evidence type="ECO:0000313" key="10">
    <source>
        <dbReference type="Proteomes" id="UP000094025"/>
    </source>
</evidence>
<gene>
    <name evidence="9" type="ORF">AU381_00535</name>
</gene>
<dbReference type="InterPro" id="IPR015797">
    <property type="entry name" value="NUDIX_hydrolase-like_dom_sf"/>
</dbReference>
<feature type="domain" description="Nudix hydrolase" evidence="8">
    <location>
        <begin position="24"/>
        <end position="208"/>
    </location>
</feature>